<dbReference type="InterPro" id="IPR036396">
    <property type="entry name" value="Cyt_P450_sf"/>
</dbReference>
<feature type="transmembrane region" description="Helical" evidence="9">
    <location>
        <begin position="6"/>
        <end position="24"/>
    </location>
</feature>
<comment type="similarity">
    <text evidence="3">Belongs to the cytochrome P450 family.</text>
</comment>
<keyword evidence="9" id="KW-0472">Membrane</keyword>
<evidence type="ECO:0000256" key="7">
    <source>
        <dbReference type="ARBA" id="ARBA00023033"/>
    </source>
</evidence>
<evidence type="ECO:0000256" key="3">
    <source>
        <dbReference type="ARBA" id="ARBA00010617"/>
    </source>
</evidence>
<feature type="transmembrane region" description="Helical" evidence="9">
    <location>
        <begin position="342"/>
        <end position="365"/>
    </location>
</feature>
<feature type="transmembrane region" description="Helical" evidence="9">
    <location>
        <begin position="268"/>
        <end position="292"/>
    </location>
</feature>
<evidence type="ECO:0000256" key="1">
    <source>
        <dbReference type="ARBA" id="ARBA00001971"/>
    </source>
</evidence>
<keyword evidence="7" id="KW-0503">Monooxygenase</keyword>
<dbReference type="GO" id="GO:0020037">
    <property type="term" value="F:heme binding"/>
    <property type="evidence" value="ECO:0007669"/>
    <property type="project" value="InterPro"/>
</dbReference>
<dbReference type="InterPro" id="IPR050121">
    <property type="entry name" value="Cytochrome_P450_monoxygenase"/>
</dbReference>
<dbReference type="EMBL" id="AYKW01000005">
    <property type="protein sequence ID" value="PIL34414.1"/>
    <property type="molecule type" value="Genomic_DNA"/>
</dbReference>
<comment type="caution">
    <text evidence="10">The sequence shown here is derived from an EMBL/GenBank/DDBJ whole genome shotgun (WGS) entry which is preliminary data.</text>
</comment>
<organism evidence="10 11">
    <name type="scientific">Ganoderma sinense ZZ0214-1</name>
    <dbReference type="NCBI Taxonomy" id="1077348"/>
    <lineage>
        <taxon>Eukaryota</taxon>
        <taxon>Fungi</taxon>
        <taxon>Dikarya</taxon>
        <taxon>Basidiomycota</taxon>
        <taxon>Agaricomycotina</taxon>
        <taxon>Agaricomycetes</taxon>
        <taxon>Polyporales</taxon>
        <taxon>Polyporaceae</taxon>
        <taxon>Ganoderma</taxon>
    </lineage>
</organism>
<accession>A0A2G8SKX5</accession>
<evidence type="ECO:0000256" key="9">
    <source>
        <dbReference type="SAM" id="Phobius"/>
    </source>
</evidence>
<protein>
    <submittedName>
        <fullName evidence="10">Cytochrome P450</fullName>
    </submittedName>
</protein>
<keyword evidence="4 8" id="KW-0479">Metal-binding</keyword>
<dbReference type="PANTHER" id="PTHR24305">
    <property type="entry name" value="CYTOCHROME P450"/>
    <property type="match status" value="1"/>
</dbReference>
<comment type="cofactor">
    <cofactor evidence="1 8">
        <name>heme</name>
        <dbReference type="ChEBI" id="CHEBI:30413"/>
    </cofactor>
</comment>
<gene>
    <name evidence="10" type="ORF">GSI_03189</name>
</gene>
<dbReference type="InterPro" id="IPR002401">
    <property type="entry name" value="Cyt_P450_E_grp-I"/>
</dbReference>
<evidence type="ECO:0000256" key="2">
    <source>
        <dbReference type="ARBA" id="ARBA00005179"/>
    </source>
</evidence>
<evidence type="ECO:0000256" key="4">
    <source>
        <dbReference type="ARBA" id="ARBA00022723"/>
    </source>
</evidence>
<dbReference type="Pfam" id="PF00067">
    <property type="entry name" value="p450"/>
    <property type="match status" value="1"/>
</dbReference>
<feature type="transmembrane region" description="Helical" evidence="9">
    <location>
        <begin position="65"/>
        <end position="86"/>
    </location>
</feature>
<dbReference type="PRINTS" id="PR00385">
    <property type="entry name" value="P450"/>
</dbReference>
<sequence length="573" mass="63862">MVQLHIPVTSLHPSLASAFLALAVHQVFRTHETYSVVVHCILLVVPPTLVFSTTISVLVDPPSVPWTLVLCYGTYLLTLIASVVLYRVSPAHPLASYPGPFWCRISKLWLATVAATGKQSRWFAALHDKYGDVVRVGPNELSIRDTSLVARCMGPSGIPKGPNFIGGRLSAADIPLVGIQDVGEHMRRRRPWARGLSTSALKAYQPLISKRTQQLVNRLEGQPGTIRFERWFDWFSYDLMTDMAFGGDSNQLQDGDTDNFRKMLEDGVVIGAFFSHVPHIAVWMGLIASAVAPLDALTKYGASRATRRLAQDSKRQDLFHFLNNEDLPDKAPPPASELVLDAMLVIVAGSDTVASALTSLFFCLLANPRTYAALQEEVDRYYPRGEDAHTATHHRDMPYLHAVIQETLRLFPPLPTGSGRQVPHDSNDFNAGTMMLPPGTQVYFSPWVLHRDPRNFSFHTEFWPERWLVASGHISLDGNTPGLPAPFQSCSQSDAKSEFKHNDAAFLAFSHGPMSCVGKGFAMQEMKTVVCALMQRFRFQLKEGWDPREFEASYLEYFVSSRPALPVTLTPRW</sequence>
<dbReference type="OrthoDB" id="6692864at2759"/>
<comment type="pathway">
    <text evidence="2">Secondary metabolite biosynthesis.</text>
</comment>
<keyword evidence="9" id="KW-1133">Transmembrane helix</keyword>
<evidence type="ECO:0000256" key="8">
    <source>
        <dbReference type="PIRSR" id="PIRSR602401-1"/>
    </source>
</evidence>
<dbReference type="PRINTS" id="PR00463">
    <property type="entry name" value="EP450I"/>
</dbReference>
<name>A0A2G8SKX5_9APHY</name>
<evidence type="ECO:0000256" key="5">
    <source>
        <dbReference type="ARBA" id="ARBA00023002"/>
    </source>
</evidence>
<dbReference type="GO" id="GO:0016705">
    <property type="term" value="F:oxidoreductase activity, acting on paired donors, with incorporation or reduction of molecular oxygen"/>
    <property type="evidence" value="ECO:0007669"/>
    <property type="project" value="InterPro"/>
</dbReference>
<keyword evidence="5" id="KW-0560">Oxidoreductase</keyword>
<evidence type="ECO:0000256" key="6">
    <source>
        <dbReference type="ARBA" id="ARBA00023004"/>
    </source>
</evidence>
<feature type="binding site" description="axial binding residue" evidence="8">
    <location>
        <position position="516"/>
    </location>
    <ligand>
        <name>heme</name>
        <dbReference type="ChEBI" id="CHEBI:30413"/>
    </ligand>
    <ligandPart>
        <name>Fe</name>
        <dbReference type="ChEBI" id="CHEBI:18248"/>
    </ligandPart>
</feature>
<dbReference type="InterPro" id="IPR001128">
    <property type="entry name" value="Cyt_P450"/>
</dbReference>
<reference evidence="10 11" key="1">
    <citation type="journal article" date="2015" name="Sci. Rep.">
        <title>Chromosome-level genome map provides insights into diverse defense mechanisms in the medicinal fungus Ganoderma sinense.</title>
        <authorList>
            <person name="Zhu Y."/>
            <person name="Xu J."/>
            <person name="Sun C."/>
            <person name="Zhou S."/>
            <person name="Xu H."/>
            <person name="Nelson D.R."/>
            <person name="Qian J."/>
            <person name="Song J."/>
            <person name="Luo H."/>
            <person name="Xiang L."/>
            <person name="Li Y."/>
            <person name="Xu Z."/>
            <person name="Ji A."/>
            <person name="Wang L."/>
            <person name="Lu S."/>
            <person name="Hayward A."/>
            <person name="Sun W."/>
            <person name="Li X."/>
            <person name="Schwartz D.C."/>
            <person name="Wang Y."/>
            <person name="Chen S."/>
        </authorList>
    </citation>
    <scope>NUCLEOTIDE SEQUENCE [LARGE SCALE GENOMIC DNA]</scope>
    <source>
        <strain evidence="10 11">ZZ0214-1</strain>
    </source>
</reference>
<keyword evidence="11" id="KW-1185">Reference proteome</keyword>
<dbReference type="SUPFAM" id="SSF48264">
    <property type="entry name" value="Cytochrome P450"/>
    <property type="match status" value="1"/>
</dbReference>
<dbReference type="GO" id="GO:0005506">
    <property type="term" value="F:iron ion binding"/>
    <property type="evidence" value="ECO:0007669"/>
    <property type="project" value="InterPro"/>
</dbReference>
<keyword evidence="8" id="KW-0349">Heme</keyword>
<dbReference type="GO" id="GO:0004497">
    <property type="term" value="F:monooxygenase activity"/>
    <property type="evidence" value="ECO:0007669"/>
    <property type="project" value="UniProtKB-KW"/>
</dbReference>
<dbReference type="Gene3D" id="1.10.630.10">
    <property type="entry name" value="Cytochrome P450"/>
    <property type="match status" value="1"/>
</dbReference>
<keyword evidence="6 8" id="KW-0408">Iron</keyword>
<feature type="transmembrane region" description="Helical" evidence="9">
    <location>
        <begin position="36"/>
        <end position="59"/>
    </location>
</feature>
<proteinExistence type="inferred from homology"/>
<dbReference type="Proteomes" id="UP000230002">
    <property type="component" value="Unassembled WGS sequence"/>
</dbReference>
<dbReference type="AlphaFoldDB" id="A0A2G8SKX5"/>
<evidence type="ECO:0000313" key="10">
    <source>
        <dbReference type="EMBL" id="PIL34414.1"/>
    </source>
</evidence>
<dbReference type="STRING" id="1077348.A0A2G8SKX5"/>
<evidence type="ECO:0000313" key="11">
    <source>
        <dbReference type="Proteomes" id="UP000230002"/>
    </source>
</evidence>
<dbReference type="PANTHER" id="PTHR24305:SF187">
    <property type="entry name" value="P450, PUTATIVE (EUROFUNG)-RELATED"/>
    <property type="match status" value="1"/>
</dbReference>
<keyword evidence="9" id="KW-0812">Transmembrane</keyword>